<dbReference type="EMBL" id="MT143394">
    <property type="protein sequence ID" value="QJA96371.1"/>
    <property type="molecule type" value="Genomic_DNA"/>
</dbReference>
<name>A0A6M3LTP5_9ZZZZ</name>
<reference evidence="1" key="1">
    <citation type="submission" date="2020-03" db="EMBL/GenBank/DDBJ databases">
        <title>The deep terrestrial virosphere.</title>
        <authorList>
            <person name="Holmfeldt K."/>
            <person name="Nilsson E."/>
            <person name="Simone D."/>
            <person name="Lopez-Fernandez M."/>
            <person name="Wu X."/>
            <person name="de Brujin I."/>
            <person name="Lundin D."/>
            <person name="Andersson A."/>
            <person name="Bertilsson S."/>
            <person name="Dopson M."/>
        </authorList>
    </citation>
    <scope>NUCLEOTIDE SEQUENCE</scope>
    <source>
        <strain evidence="1">MM415B09065</strain>
    </source>
</reference>
<sequence length="46" mass="5678">MSIIYKNEIDRKQGEFLNKICVKYQNSPTHVFDFMNEKELEEYYKI</sequence>
<dbReference type="AlphaFoldDB" id="A0A6M3LTP5"/>
<gene>
    <name evidence="1" type="ORF">MM415B09065_0002</name>
</gene>
<protein>
    <submittedName>
        <fullName evidence="1">Uncharacterized protein</fullName>
    </submittedName>
</protein>
<proteinExistence type="predicted"/>
<organism evidence="1">
    <name type="scientific">viral metagenome</name>
    <dbReference type="NCBI Taxonomy" id="1070528"/>
    <lineage>
        <taxon>unclassified sequences</taxon>
        <taxon>metagenomes</taxon>
        <taxon>organismal metagenomes</taxon>
    </lineage>
</organism>
<accession>A0A6M3LTP5</accession>
<evidence type="ECO:0000313" key="1">
    <source>
        <dbReference type="EMBL" id="QJA96371.1"/>
    </source>
</evidence>